<organism evidence="2 3">
    <name type="scientific">Anaerosporomusa subterranea</name>
    <dbReference type="NCBI Taxonomy" id="1794912"/>
    <lineage>
        <taxon>Bacteria</taxon>
        <taxon>Bacillati</taxon>
        <taxon>Bacillota</taxon>
        <taxon>Negativicutes</taxon>
        <taxon>Acetonemataceae</taxon>
        <taxon>Anaerosporomusa</taxon>
    </lineage>
</organism>
<feature type="domain" description="Amidohydrolase-related" evidence="1">
    <location>
        <begin position="51"/>
        <end position="375"/>
    </location>
</feature>
<dbReference type="InterPro" id="IPR006680">
    <property type="entry name" value="Amidohydro-rel"/>
</dbReference>
<evidence type="ECO:0000259" key="1">
    <source>
        <dbReference type="Pfam" id="PF01979"/>
    </source>
</evidence>
<dbReference type="OrthoDB" id="9802793at2"/>
<dbReference type="EMBL" id="LSGP01000001">
    <property type="protein sequence ID" value="KYZ78052.1"/>
    <property type="molecule type" value="Genomic_DNA"/>
</dbReference>
<dbReference type="InterPro" id="IPR032466">
    <property type="entry name" value="Metal_Hydrolase"/>
</dbReference>
<protein>
    <submittedName>
        <fullName evidence="2">Amidohydrolase</fullName>
    </submittedName>
</protein>
<dbReference type="RefSeq" id="WP_066236679.1">
    <property type="nucleotide sequence ID" value="NZ_LSGP01000001.1"/>
</dbReference>
<proteinExistence type="predicted"/>
<dbReference type="PANTHER" id="PTHR43135">
    <property type="entry name" value="ALPHA-D-RIBOSE 1-METHYLPHOSPHONATE 5-TRIPHOSPHATE DIPHOSPHATASE"/>
    <property type="match status" value="1"/>
</dbReference>
<evidence type="ECO:0000313" key="2">
    <source>
        <dbReference type="EMBL" id="KYZ78052.1"/>
    </source>
</evidence>
<evidence type="ECO:0000313" key="3">
    <source>
        <dbReference type="Proteomes" id="UP000076268"/>
    </source>
</evidence>
<dbReference type="CDD" id="cd01309">
    <property type="entry name" value="Met_dep_hydrolase_C"/>
    <property type="match status" value="1"/>
</dbReference>
<sequence>MFALIGGKVLTMRGEPIDNAKVLIKDGKILAVGRNIEVPDGFHTIDVTGKIVTPGIIDAHTHLGVYGEAMAWAGEDANEKSEPVTPGMHTLDAINPADIGLAEAYHGGITTVMIAPGSANPIGGQCVIAKTKKKTTADDMIIRKHAGLKIAFGENPRRCFGAEQKKAPITRMATANIIRETFYKAEQYMKKQGKKDFQFNLGLEAVVRVLRKEMPLRAHAHRADDIVTAIRIAKEFGVDIIIEHATESYLVADVLAREDVPAILGPTLTTRSKLELKDKSMAAPAILHQQGVRFAMMSDHPVIPSCFLPVYAGLATRYGLPEEQGLKMITSEAAKILGLGNQLGSIAPGLDADLVVWSGHPFHLASRPELVIVDGVAEQANN</sequence>
<reference evidence="2 3" key="1">
    <citation type="submission" date="2016-02" db="EMBL/GenBank/DDBJ databases">
        <title>Anaerosporomusa subterraneum gen. nov., sp. nov., a spore-forming obligate anaerobe isolated from saprolite.</title>
        <authorList>
            <person name="Choi J.K."/>
            <person name="Shah M."/>
            <person name="Yee N."/>
        </authorList>
    </citation>
    <scope>NUCLEOTIDE SEQUENCE [LARGE SCALE GENOMIC DNA]</scope>
    <source>
        <strain evidence="2 3">RU4</strain>
    </source>
</reference>
<dbReference type="STRING" id="1794912.AXX12_00455"/>
<keyword evidence="2" id="KW-0378">Hydrolase</keyword>
<name>A0A154BVT6_ANASB</name>
<dbReference type="GO" id="GO:0016810">
    <property type="term" value="F:hydrolase activity, acting on carbon-nitrogen (but not peptide) bonds"/>
    <property type="evidence" value="ECO:0007669"/>
    <property type="project" value="InterPro"/>
</dbReference>
<dbReference type="Gene3D" id="3.20.20.140">
    <property type="entry name" value="Metal-dependent hydrolases"/>
    <property type="match status" value="1"/>
</dbReference>
<dbReference type="InterPro" id="IPR011059">
    <property type="entry name" value="Metal-dep_hydrolase_composite"/>
</dbReference>
<dbReference type="Proteomes" id="UP000076268">
    <property type="component" value="Unassembled WGS sequence"/>
</dbReference>
<accession>A0A154BVT6</accession>
<comment type="caution">
    <text evidence="2">The sequence shown here is derived from an EMBL/GenBank/DDBJ whole genome shotgun (WGS) entry which is preliminary data.</text>
</comment>
<gene>
    <name evidence="2" type="ORF">AXX12_00455</name>
</gene>
<dbReference type="SUPFAM" id="SSF51338">
    <property type="entry name" value="Composite domain of metallo-dependent hydrolases"/>
    <property type="match status" value="1"/>
</dbReference>
<dbReference type="PANTHER" id="PTHR43135:SF3">
    <property type="entry name" value="ALPHA-D-RIBOSE 1-METHYLPHOSPHONATE 5-TRIPHOSPHATE DIPHOSPHATASE"/>
    <property type="match status" value="1"/>
</dbReference>
<dbReference type="Pfam" id="PF01979">
    <property type="entry name" value="Amidohydro_1"/>
    <property type="match status" value="1"/>
</dbReference>
<dbReference type="SUPFAM" id="SSF51556">
    <property type="entry name" value="Metallo-dependent hydrolases"/>
    <property type="match status" value="1"/>
</dbReference>
<dbReference type="InterPro" id="IPR051781">
    <property type="entry name" value="Metallo-dep_Hydrolase"/>
</dbReference>
<keyword evidence="3" id="KW-1185">Reference proteome</keyword>
<dbReference type="AlphaFoldDB" id="A0A154BVT6"/>